<gene>
    <name evidence="1" type="ORF">DPEC_G00215760</name>
</gene>
<reference evidence="1" key="1">
    <citation type="submission" date="2021-05" db="EMBL/GenBank/DDBJ databases">
        <authorList>
            <person name="Pan Q."/>
            <person name="Jouanno E."/>
            <person name="Zahm M."/>
            <person name="Klopp C."/>
            <person name="Cabau C."/>
            <person name="Louis A."/>
            <person name="Berthelot C."/>
            <person name="Parey E."/>
            <person name="Roest Crollius H."/>
            <person name="Montfort J."/>
            <person name="Robinson-Rechavi M."/>
            <person name="Bouchez O."/>
            <person name="Lampietro C."/>
            <person name="Lopez Roques C."/>
            <person name="Donnadieu C."/>
            <person name="Postlethwait J."/>
            <person name="Bobe J."/>
            <person name="Dillon D."/>
            <person name="Chandos A."/>
            <person name="von Hippel F."/>
            <person name="Guiguen Y."/>
        </authorList>
    </citation>
    <scope>NUCLEOTIDE SEQUENCE</scope>
    <source>
        <strain evidence="1">YG-Jan2019</strain>
    </source>
</reference>
<evidence type="ECO:0000313" key="2">
    <source>
        <dbReference type="Proteomes" id="UP001157502"/>
    </source>
</evidence>
<comment type="caution">
    <text evidence="1">The sequence shown here is derived from an EMBL/GenBank/DDBJ whole genome shotgun (WGS) entry which is preliminary data.</text>
</comment>
<name>A0ACC2G2S8_DALPE</name>
<accession>A0ACC2G2S8</accession>
<proteinExistence type="predicted"/>
<sequence length="438" mass="49214">MEACVVRLHALRFVRELHARGDFTAQPVKVHFHELLGIRDSPELVPQVDNRDILCSVVSLFDSCHPDVGLRHIHDTVYSYGTHTIILLRQQAEVLEKYRSSTPPSSRARPSTSRITGVINEDRESKGQHVKVFSESEDSSGGSSDEQEEGDLGTNNSSGSKWKTFRTELNAFLARAKERRAQREAPGDNGQIPVTAVGAESLIVGAAAFQLNRLSTGETVLQLSLMATRKCYRNSGVGRYIVELLKSQSMCGPYDALLAHADTDAVEFFSRCGLADDVLLNDKFREVRDDWTNTTLMSYLPPFTTESASKNPGFSVMLPELELEVKKARCTALSAYQQQVVCVTRLVIEVKTLREQLELQRRDVDKLNDELDIERERRQRAEQQLLEYKLRKTRQLMERQVNSDSDESDQIDPESHSETVTSSPCFLNPWADGEAVGP</sequence>
<dbReference type="EMBL" id="CM055745">
    <property type="protein sequence ID" value="KAJ7997788.1"/>
    <property type="molecule type" value="Genomic_DNA"/>
</dbReference>
<keyword evidence="2" id="KW-1185">Reference proteome</keyword>
<dbReference type="Proteomes" id="UP001157502">
    <property type="component" value="Chromosome 18"/>
</dbReference>
<protein>
    <submittedName>
        <fullName evidence="1">Uncharacterized protein</fullName>
    </submittedName>
</protein>
<evidence type="ECO:0000313" key="1">
    <source>
        <dbReference type="EMBL" id="KAJ7997788.1"/>
    </source>
</evidence>
<organism evidence="1 2">
    <name type="scientific">Dallia pectoralis</name>
    <name type="common">Alaska blackfish</name>
    <dbReference type="NCBI Taxonomy" id="75939"/>
    <lineage>
        <taxon>Eukaryota</taxon>
        <taxon>Metazoa</taxon>
        <taxon>Chordata</taxon>
        <taxon>Craniata</taxon>
        <taxon>Vertebrata</taxon>
        <taxon>Euteleostomi</taxon>
        <taxon>Actinopterygii</taxon>
        <taxon>Neopterygii</taxon>
        <taxon>Teleostei</taxon>
        <taxon>Protacanthopterygii</taxon>
        <taxon>Esociformes</taxon>
        <taxon>Umbridae</taxon>
        <taxon>Dallia</taxon>
    </lineage>
</organism>